<dbReference type="WBParaSite" id="MCU_013812-RA">
    <property type="protein sequence ID" value="MCU_013812-RA"/>
    <property type="gene ID" value="MCU_013812"/>
</dbReference>
<evidence type="ECO:0000256" key="1">
    <source>
        <dbReference type="SAM" id="MobiDB-lite"/>
    </source>
</evidence>
<name>A0A5K3G650_MESCO</name>
<sequence length="69" mass="7410">MTPSLVEIPTPPTSNHSVNSATSSATKTRLADPPNPPQQQTGEVGYETDSSNFFQQGEALDAERARTYS</sequence>
<organism evidence="2">
    <name type="scientific">Mesocestoides corti</name>
    <name type="common">Flatworm</name>
    <dbReference type="NCBI Taxonomy" id="53468"/>
    <lineage>
        <taxon>Eukaryota</taxon>
        <taxon>Metazoa</taxon>
        <taxon>Spiralia</taxon>
        <taxon>Lophotrochozoa</taxon>
        <taxon>Platyhelminthes</taxon>
        <taxon>Cestoda</taxon>
        <taxon>Eucestoda</taxon>
        <taxon>Cyclophyllidea</taxon>
        <taxon>Mesocestoididae</taxon>
        <taxon>Mesocestoides</taxon>
    </lineage>
</organism>
<feature type="region of interest" description="Disordered" evidence="1">
    <location>
        <begin position="1"/>
        <end position="69"/>
    </location>
</feature>
<feature type="compositionally biased region" description="Polar residues" evidence="1">
    <location>
        <begin position="38"/>
        <end position="55"/>
    </location>
</feature>
<accession>A0A5K3G650</accession>
<dbReference type="AlphaFoldDB" id="A0A5K3G650"/>
<protein>
    <submittedName>
        <fullName evidence="2">Uncharacterized protein</fullName>
    </submittedName>
</protein>
<feature type="compositionally biased region" description="Polar residues" evidence="1">
    <location>
        <begin position="13"/>
        <end position="27"/>
    </location>
</feature>
<proteinExistence type="predicted"/>
<evidence type="ECO:0000313" key="2">
    <source>
        <dbReference type="WBParaSite" id="MCU_013812-RA"/>
    </source>
</evidence>
<reference evidence="2" key="1">
    <citation type="submission" date="2019-11" db="UniProtKB">
        <authorList>
            <consortium name="WormBaseParasite"/>
        </authorList>
    </citation>
    <scope>IDENTIFICATION</scope>
</reference>